<evidence type="ECO:0000313" key="11">
    <source>
        <dbReference type="Proteomes" id="UP000521943"/>
    </source>
</evidence>
<proteinExistence type="inferred from homology"/>
<dbReference type="PROSITE" id="PS51405">
    <property type="entry name" value="HEME_HALOPEROXIDASE"/>
    <property type="match status" value="1"/>
</dbReference>
<dbReference type="GO" id="GO:0046872">
    <property type="term" value="F:metal ion binding"/>
    <property type="evidence" value="ECO:0007669"/>
    <property type="project" value="UniProtKB-KW"/>
</dbReference>
<organism evidence="10 11">
    <name type="scientific">Ephemerocybe angulata</name>
    <dbReference type="NCBI Taxonomy" id="980116"/>
    <lineage>
        <taxon>Eukaryota</taxon>
        <taxon>Fungi</taxon>
        <taxon>Dikarya</taxon>
        <taxon>Basidiomycota</taxon>
        <taxon>Agaricomycotina</taxon>
        <taxon>Agaricomycetes</taxon>
        <taxon>Agaricomycetidae</taxon>
        <taxon>Agaricales</taxon>
        <taxon>Agaricineae</taxon>
        <taxon>Psathyrellaceae</taxon>
        <taxon>Ephemerocybe</taxon>
    </lineage>
</organism>
<feature type="domain" description="Heme haloperoxidase family profile" evidence="9">
    <location>
        <begin position="72"/>
        <end position="299"/>
    </location>
</feature>
<evidence type="ECO:0000256" key="7">
    <source>
        <dbReference type="ARBA" id="ARBA00025795"/>
    </source>
</evidence>
<protein>
    <submittedName>
        <fullName evidence="10">Aromatic peroxygenase</fullName>
    </submittedName>
</protein>
<dbReference type="OrthoDB" id="2542103at2759"/>
<keyword evidence="5" id="KW-0560">Oxidoreductase</keyword>
<dbReference type="EMBL" id="JACGCI010000032">
    <property type="protein sequence ID" value="KAF6755035.1"/>
    <property type="molecule type" value="Genomic_DNA"/>
</dbReference>
<dbReference type="Gene3D" id="1.10.489.10">
    <property type="entry name" value="Chloroperoxidase-like"/>
    <property type="match status" value="1"/>
</dbReference>
<gene>
    <name evidence="10" type="ORF">DFP72DRAFT_1009229</name>
</gene>
<comment type="caution">
    <text evidence="10">The sequence shown here is derived from an EMBL/GenBank/DDBJ whole genome shotgun (WGS) entry which is preliminary data.</text>
</comment>
<comment type="cofactor">
    <cofactor evidence="1">
        <name>heme b</name>
        <dbReference type="ChEBI" id="CHEBI:60344"/>
    </cofactor>
</comment>
<dbReference type="InterPro" id="IPR036851">
    <property type="entry name" value="Chloroperoxidase-like_sf"/>
</dbReference>
<evidence type="ECO:0000256" key="4">
    <source>
        <dbReference type="ARBA" id="ARBA00022723"/>
    </source>
</evidence>
<evidence type="ECO:0000313" key="10">
    <source>
        <dbReference type="EMBL" id="KAF6755035.1"/>
    </source>
</evidence>
<feature type="signal peptide" evidence="8">
    <location>
        <begin position="1"/>
        <end position="27"/>
    </location>
</feature>
<keyword evidence="4" id="KW-0479">Metal-binding</keyword>
<evidence type="ECO:0000256" key="3">
    <source>
        <dbReference type="ARBA" id="ARBA00022617"/>
    </source>
</evidence>
<evidence type="ECO:0000256" key="5">
    <source>
        <dbReference type="ARBA" id="ARBA00023002"/>
    </source>
</evidence>
<keyword evidence="6" id="KW-0408">Iron</keyword>
<name>A0A8H6HXY8_9AGAR</name>
<evidence type="ECO:0000256" key="8">
    <source>
        <dbReference type="SAM" id="SignalP"/>
    </source>
</evidence>
<keyword evidence="2" id="KW-0575">Peroxidase</keyword>
<evidence type="ECO:0000259" key="9">
    <source>
        <dbReference type="PROSITE" id="PS51405"/>
    </source>
</evidence>
<reference evidence="10 11" key="1">
    <citation type="submission" date="2020-07" db="EMBL/GenBank/DDBJ databases">
        <title>Comparative genomics of pyrophilous fungi reveals a link between fire events and developmental genes.</title>
        <authorList>
            <consortium name="DOE Joint Genome Institute"/>
            <person name="Steindorff A.S."/>
            <person name="Carver A."/>
            <person name="Calhoun S."/>
            <person name="Stillman K."/>
            <person name="Liu H."/>
            <person name="Lipzen A."/>
            <person name="Pangilinan J."/>
            <person name="Labutti K."/>
            <person name="Bruns T.D."/>
            <person name="Grigoriev I.V."/>
        </authorList>
    </citation>
    <scope>NUCLEOTIDE SEQUENCE [LARGE SCALE GENOMIC DNA]</scope>
    <source>
        <strain evidence="10 11">CBS 144469</strain>
    </source>
</reference>
<dbReference type="PANTHER" id="PTHR33577">
    <property type="entry name" value="STERIGMATOCYSTIN BIOSYNTHESIS PEROXIDASE STCC-RELATED"/>
    <property type="match status" value="1"/>
</dbReference>
<sequence>MSSFNSSLTLFALLAGISLSIFPAVTAFPAHASLGGLSERELDKIIPTLNAVLPGKVPPPLKFNGTKLVYDKAHPWQPLRPGDIRGVCPGLNTLASHGYLPRNGIATPAQIIAAVQEGFNMEPETATFVTYAAFLVDGNPVTDLLSIGGKTKGTGLDPDSKEASVAGLNTHAVFEGDSSMTRADAFFGDNHSFNQTLFDQFVDYSNRYGGGYYNLTVAAKLRTQLIKQSMATNPKFDFTSPRFFTAYAESTFPINFFVDGRNPVRALSMANATLFFRDSKFPKDFWRAAAPIGPEGIQHVPEDFPIKAGRNVNGVNTYTADPTSADFSSLCLLYTNFVNQTVKSLYPNPKGILRRNLIINLRNFYPGVPGGTANCPEIFPYGKL</sequence>
<dbReference type="SUPFAM" id="SSF47571">
    <property type="entry name" value="Cloroperoxidase"/>
    <property type="match status" value="1"/>
</dbReference>
<accession>A0A8H6HXY8</accession>
<dbReference type="InterPro" id="IPR000028">
    <property type="entry name" value="Chloroperoxidase"/>
</dbReference>
<dbReference type="Proteomes" id="UP000521943">
    <property type="component" value="Unassembled WGS sequence"/>
</dbReference>
<dbReference type="Pfam" id="PF01328">
    <property type="entry name" value="Peroxidase_2"/>
    <property type="match status" value="1"/>
</dbReference>
<dbReference type="AlphaFoldDB" id="A0A8H6HXY8"/>
<keyword evidence="8" id="KW-0732">Signal</keyword>
<dbReference type="GO" id="GO:0004601">
    <property type="term" value="F:peroxidase activity"/>
    <property type="evidence" value="ECO:0007669"/>
    <property type="project" value="UniProtKB-KW"/>
</dbReference>
<evidence type="ECO:0000256" key="6">
    <source>
        <dbReference type="ARBA" id="ARBA00023004"/>
    </source>
</evidence>
<dbReference type="PANTHER" id="PTHR33577:SF16">
    <property type="entry name" value="HEME HALOPEROXIDASE FAMILY PROFILE DOMAIN-CONTAINING PROTEIN"/>
    <property type="match status" value="1"/>
</dbReference>
<evidence type="ECO:0000256" key="1">
    <source>
        <dbReference type="ARBA" id="ARBA00001970"/>
    </source>
</evidence>
<feature type="chain" id="PRO_5034225878" evidence="8">
    <location>
        <begin position="28"/>
        <end position="384"/>
    </location>
</feature>
<keyword evidence="11" id="KW-1185">Reference proteome</keyword>
<evidence type="ECO:0000256" key="2">
    <source>
        <dbReference type="ARBA" id="ARBA00022559"/>
    </source>
</evidence>
<keyword evidence="3" id="KW-0349">Heme</keyword>
<comment type="similarity">
    <text evidence="7">Belongs to the chloroperoxidase family.</text>
</comment>